<dbReference type="Proteomes" id="UP000323067">
    <property type="component" value="Chromosome iii"/>
</dbReference>
<protein>
    <submittedName>
        <fullName evidence="2">Uncharacterized protein</fullName>
    </submittedName>
</protein>
<organism evidence="2 3">
    <name type="scientific">Cordyceps militaris</name>
    <name type="common">Caterpillar fungus</name>
    <name type="synonym">Clavaria militaris</name>
    <dbReference type="NCBI Taxonomy" id="73501"/>
    <lineage>
        <taxon>Eukaryota</taxon>
        <taxon>Fungi</taxon>
        <taxon>Dikarya</taxon>
        <taxon>Ascomycota</taxon>
        <taxon>Pezizomycotina</taxon>
        <taxon>Sordariomycetes</taxon>
        <taxon>Hypocreomycetidae</taxon>
        <taxon>Hypocreales</taxon>
        <taxon>Cordycipitaceae</taxon>
        <taxon>Cordyceps</taxon>
    </lineage>
</organism>
<dbReference type="VEuPathDB" id="FungiDB:A9K55_001871"/>
<proteinExistence type="predicted"/>
<feature type="compositionally biased region" description="Polar residues" evidence="1">
    <location>
        <begin position="31"/>
        <end position="40"/>
    </location>
</feature>
<evidence type="ECO:0000313" key="3">
    <source>
        <dbReference type="Proteomes" id="UP000323067"/>
    </source>
</evidence>
<dbReference type="AlphaFoldDB" id="A0A2H4SSW4"/>
<evidence type="ECO:0000313" key="2">
    <source>
        <dbReference type="EMBL" id="ATY66205.1"/>
    </source>
</evidence>
<name>A0A2H4SSW4_CORMI</name>
<feature type="compositionally biased region" description="Basic and acidic residues" evidence="1">
    <location>
        <begin position="19"/>
        <end position="30"/>
    </location>
</feature>
<evidence type="ECO:0000256" key="1">
    <source>
        <dbReference type="SAM" id="MobiDB-lite"/>
    </source>
</evidence>
<reference evidence="2 3" key="1">
    <citation type="journal article" date="2017" name="BMC Genomics">
        <title>Chromosome level assembly and secondary metabolite potential of the parasitic fungus Cordyceps militaris.</title>
        <authorList>
            <person name="Kramer G.J."/>
            <person name="Nodwell J.R."/>
        </authorList>
    </citation>
    <scope>NUCLEOTIDE SEQUENCE [LARGE SCALE GENOMIC DNA]</scope>
    <source>
        <strain evidence="2 3">ATCC 34164</strain>
    </source>
</reference>
<feature type="region of interest" description="Disordered" evidence="1">
    <location>
        <begin position="19"/>
        <end position="45"/>
    </location>
</feature>
<dbReference type="EMBL" id="CP023326">
    <property type="protein sequence ID" value="ATY66205.1"/>
    <property type="molecule type" value="Genomic_DNA"/>
</dbReference>
<accession>A0A2H4SSW4</accession>
<sequence>MVHRRRDACTDSEREACNLDAEEPPRHFQNTEDGPSNSNARSDENSIGLHRGSLSIYPSFSSVRLNILLCLTQLCPGCDSARDSQSSFWETMIRLRRAREAAIRRVTPDALREQRGLCPWLCPGAMNP</sequence>
<dbReference type="VEuPathDB" id="FungiDB:CCM_00234"/>
<gene>
    <name evidence="2" type="ORF">A9K55_001871</name>
</gene>